<dbReference type="GO" id="GO:0046872">
    <property type="term" value="F:metal ion binding"/>
    <property type="evidence" value="ECO:0007669"/>
    <property type="project" value="UniProtKB-KW"/>
</dbReference>
<feature type="domain" description="HpcH/HpaI aldolase/citrate lyase" evidence="6">
    <location>
        <begin position="50"/>
        <end position="254"/>
    </location>
</feature>
<evidence type="ECO:0000313" key="8">
    <source>
        <dbReference type="Proteomes" id="UP000262004"/>
    </source>
</evidence>
<keyword evidence="3 5" id="KW-0460">Magnesium</keyword>
<feature type="binding site" evidence="5">
    <location>
        <position position="150"/>
    </location>
    <ligand>
        <name>Mg(2+)</name>
        <dbReference type="ChEBI" id="CHEBI:18420"/>
    </ligand>
</feature>
<accession>A0A2Z6DWL9</accession>
<evidence type="ECO:0000256" key="2">
    <source>
        <dbReference type="ARBA" id="ARBA00022723"/>
    </source>
</evidence>
<dbReference type="InterPro" id="IPR040442">
    <property type="entry name" value="Pyrv_kinase-like_dom_sf"/>
</dbReference>
<dbReference type="Pfam" id="PF03328">
    <property type="entry name" value="HpcH_HpaI"/>
    <property type="match status" value="1"/>
</dbReference>
<dbReference type="InterPro" id="IPR011206">
    <property type="entry name" value="Citrate_lyase_beta/mcl1/mcl2"/>
</dbReference>
<protein>
    <submittedName>
        <fullName evidence="7">Aldolase</fullName>
    </submittedName>
</protein>
<organism evidence="7 8">
    <name type="scientific">Hydrogenophilus thermoluteolus</name>
    <name type="common">Pseudomonas hydrogenothermophila</name>
    <dbReference type="NCBI Taxonomy" id="297"/>
    <lineage>
        <taxon>Bacteria</taxon>
        <taxon>Pseudomonadati</taxon>
        <taxon>Pseudomonadota</taxon>
        <taxon>Hydrogenophilia</taxon>
        <taxon>Hydrogenophilales</taxon>
        <taxon>Hydrogenophilaceae</taxon>
        <taxon>Hydrogenophilus</taxon>
    </lineage>
</organism>
<proteinExistence type="predicted"/>
<evidence type="ECO:0000259" key="6">
    <source>
        <dbReference type="Pfam" id="PF03328"/>
    </source>
</evidence>
<dbReference type="Gene3D" id="3.20.20.60">
    <property type="entry name" value="Phosphoenolpyruvate-binding domains"/>
    <property type="match status" value="1"/>
</dbReference>
<sequence>MTPYTNPVTILFGATRRPQLIPPVVHYCGQPRFMEKALALQAQEGPRFDITFDLEDGAPAGDEAAHAARAVEYVMSETNRFGRVGVRIHDRTHPHWWRDLTTLLPVTAERIAFVTLPKARAYEDVAVVADAIAFLCRNAARTPPLHVLIETHGALRDAYRIAAHPLVECLDFGLMDFVSEHLGAIPADAMRTPLQFEHPLIRRAKTTVAAAAHAAGKVPAHNVCVALDDPNLAYQDARRARDEFGFTRMWSIHPSQIGPIVDAFTPDAEAIRDAERILLAAAAADWGPIRDRGRLHDRASYRYYWMVLARAHQVGVPLPETIAAWFVPESKR</sequence>
<evidence type="ECO:0000256" key="5">
    <source>
        <dbReference type="PIRSR" id="PIRSR015582-2"/>
    </source>
</evidence>
<feature type="binding site" evidence="4">
    <location>
        <position position="87"/>
    </location>
    <ligand>
        <name>substrate</name>
    </ligand>
</feature>
<keyword evidence="2 5" id="KW-0479">Metal-binding</keyword>
<dbReference type="InterPro" id="IPR040186">
    <property type="entry name" value="Citramalyl-CoA_lyase"/>
</dbReference>
<dbReference type="PANTHER" id="PTHR11105:SF0">
    <property type="entry name" value="CITRAMALYL-COA LYASE, MITOCHONDRIAL"/>
    <property type="match status" value="1"/>
</dbReference>
<dbReference type="EMBL" id="AP018558">
    <property type="protein sequence ID" value="BBD76843.1"/>
    <property type="molecule type" value="Genomic_DNA"/>
</dbReference>
<reference evidence="7 8" key="1">
    <citation type="submission" date="2018-04" db="EMBL/GenBank/DDBJ databases">
        <title>Complete genome sequence of Hydrogenophilus thermoluteolus TH-1.</title>
        <authorList>
            <person name="Arai H."/>
        </authorList>
    </citation>
    <scope>NUCLEOTIDE SEQUENCE [LARGE SCALE GENOMIC DNA]</scope>
    <source>
        <strain evidence="7 8">TH-1</strain>
    </source>
</reference>
<dbReference type="GO" id="GO:0047777">
    <property type="term" value="F:(S)-citramalyl-CoA lyase activity"/>
    <property type="evidence" value="ECO:0007669"/>
    <property type="project" value="TreeGrafter"/>
</dbReference>
<dbReference type="InterPro" id="IPR005000">
    <property type="entry name" value="Aldolase/citrate-lyase_domain"/>
</dbReference>
<dbReference type="RefSeq" id="WP_119334647.1">
    <property type="nucleotide sequence ID" value="NZ_AP018558.1"/>
</dbReference>
<comment type="cofactor">
    <cofactor evidence="1">
        <name>Mg(2+)</name>
        <dbReference type="ChEBI" id="CHEBI:18420"/>
    </cofactor>
</comment>
<dbReference type="AlphaFoldDB" id="A0A2Z6DWL9"/>
<dbReference type="OrthoDB" id="8481499at2"/>
<keyword evidence="8" id="KW-1185">Reference proteome</keyword>
<dbReference type="GO" id="GO:0106064">
    <property type="term" value="P:regulation of cobalamin metabolic process"/>
    <property type="evidence" value="ECO:0007669"/>
    <property type="project" value="TreeGrafter"/>
</dbReference>
<dbReference type="Gene3D" id="6.10.140.960">
    <property type="match status" value="1"/>
</dbReference>
<feature type="binding site" evidence="4">
    <location>
        <position position="150"/>
    </location>
    <ligand>
        <name>substrate</name>
    </ligand>
</feature>
<evidence type="ECO:0000313" key="7">
    <source>
        <dbReference type="EMBL" id="BBD76843.1"/>
    </source>
</evidence>
<evidence type="ECO:0000256" key="3">
    <source>
        <dbReference type="ARBA" id="ARBA00022842"/>
    </source>
</evidence>
<gene>
    <name evidence="7" type="ORF">HPTL_0575</name>
</gene>
<dbReference type="Proteomes" id="UP000262004">
    <property type="component" value="Chromosome"/>
</dbReference>
<name>A0A2Z6DWL9_HYDTE</name>
<dbReference type="PIRSF" id="PIRSF015582">
    <property type="entry name" value="Cit_lyase_B"/>
    <property type="match status" value="1"/>
</dbReference>
<feature type="binding site" evidence="5">
    <location>
        <position position="176"/>
    </location>
    <ligand>
        <name>Mg(2+)</name>
        <dbReference type="ChEBI" id="CHEBI:18420"/>
    </ligand>
</feature>
<evidence type="ECO:0000256" key="4">
    <source>
        <dbReference type="PIRSR" id="PIRSR015582-1"/>
    </source>
</evidence>
<dbReference type="PANTHER" id="PTHR11105">
    <property type="entry name" value="CITRATE LYASE SUBUNIT BETA-RELATED"/>
    <property type="match status" value="1"/>
</dbReference>
<evidence type="ECO:0000256" key="1">
    <source>
        <dbReference type="ARBA" id="ARBA00001946"/>
    </source>
</evidence>
<dbReference type="KEGG" id="htl:HPTL_0575"/>
<dbReference type="SUPFAM" id="SSF51621">
    <property type="entry name" value="Phosphoenolpyruvate/pyruvate domain"/>
    <property type="match status" value="1"/>
</dbReference>
<dbReference type="InterPro" id="IPR015813">
    <property type="entry name" value="Pyrv/PenolPyrv_kinase-like_dom"/>
</dbReference>